<dbReference type="InterPro" id="IPR021678">
    <property type="entry name" value="DUF3263"/>
</dbReference>
<sequence>MALDSLTHLDAAMLDLEHQWWPTAGQKENAIRDQLGMTPTRYYQRLTRLTDTEAALAHDPVLVNRLRRLRSRP</sequence>
<evidence type="ECO:0000313" key="1">
    <source>
        <dbReference type="EMBL" id="MCV7424394.1"/>
    </source>
</evidence>
<gene>
    <name evidence="1" type="ORF">H7K45_27995</name>
</gene>
<accession>A0A9X2Z857</accession>
<protein>
    <submittedName>
        <fullName evidence="1">DUF3263 domain-containing protein</fullName>
    </submittedName>
</protein>
<dbReference type="RefSeq" id="WP_263999464.1">
    <property type="nucleotide sequence ID" value="NZ_JACKVK010000014.1"/>
</dbReference>
<dbReference type="Proteomes" id="UP001141629">
    <property type="component" value="Unassembled WGS sequence"/>
</dbReference>
<dbReference type="Pfam" id="PF11662">
    <property type="entry name" value="DUF3263"/>
    <property type="match status" value="1"/>
</dbReference>
<dbReference type="EMBL" id="JACKVK010000014">
    <property type="protein sequence ID" value="MCV7424394.1"/>
    <property type="molecule type" value="Genomic_DNA"/>
</dbReference>
<dbReference type="AlphaFoldDB" id="A0A9X2Z857"/>
<organism evidence="1 2">
    <name type="scientific">Mycobacterium yunnanensis</name>
    <dbReference type="NCBI Taxonomy" id="368477"/>
    <lineage>
        <taxon>Bacteria</taxon>
        <taxon>Bacillati</taxon>
        <taxon>Actinomycetota</taxon>
        <taxon>Actinomycetes</taxon>
        <taxon>Mycobacteriales</taxon>
        <taxon>Mycobacteriaceae</taxon>
        <taxon>Mycobacterium</taxon>
    </lineage>
</organism>
<reference evidence="1" key="1">
    <citation type="submission" date="2020-07" db="EMBL/GenBank/DDBJ databases">
        <authorList>
            <person name="Pettersson B.M.F."/>
            <person name="Behra P.R.K."/>
            <person name="Ramesh M."/>
            <person name="Das S."/>
            <person name="Dasgupta S."/>
            <person name="Kirsebom L.A."/>
        </authorList>
    </citation>
    <scope>NUCLEOTIDE SEQUENCE</scope>
    <source>
        <strain evidence="1">DSM 44838</strain>
    </source>
</reference>
<name>A0A9X2Z857_9MYCO</name>
<reference evidence="1" key="2">
    <citation type="journal article" date="2022" name="BMC Genomics">
        <title>Comparative genome analysis of mycobacteria focusing on tRNA and non-coding RNA.</title>
        <authorList>
            <person name="Behra P.R.K."/>
            <person name="Pettersson B.M.F."/>
            <person name="Ramesh M."/>
            <person name="Das S."/>
            <person name="Dasgupta S."/>
            <person name="Kirsebom L.A."/>
        </authorList>
    </citation>
    <scope>NUCLEOTIDE SEQUENCE</scope>
    <source>
        <strain evidence="1">DSM 44838</strain>
    </source>
</reference>
<evidence type="ECO:0000313" key="2">
    <source>
        <dbReference type="Proteomes" id="UP001141629"/>
    </source>
</evidence>
<keyword evidence="2" id="KW-1185">Reference proteome</keyword>
<comment type="caution">
    <text evidence="1">The sequence shown here is derived from an EMBL/GenBank/DDBJ whole genome shotgun (WGS) entry which is preliminary data.</text>
</comment>
<proteinExistence type="predicted"/>